<keyword evidence="2" id="KW-1185">Reference proteome</keyword>
<gene>
    <name evidence="1" type="ORF">CT0861_03008</name>
</gene>
<comment type="caution">
    <text evidence="1">The sequence shown here is derived from an EMBL/GenBank/DDBJ whole genome shotgun (WGS) entry which is preliminary data.</text>
</comment>
<organism evidence="1 2">
    <name type="scientific">Colletotrichum tofieldiae</name>
    <dbReference type="NCBI Taxonomy" id="708197"/>
    <lineage>
        <taxon>Eukaryota</taxon>
        <taxon>Fungi</taxon>
        <taxon>Dikarya</taxon>
        <taxon>Ascomycota</taxon>
        <taxon>Pezizomycotina</taxon>
        <taxon>Sordariomycetes</taxon>
        <taxon>Hypocreomycetidae</taxon>
        <taxon>Glomerellales</taxon>
        <taxon>Glomerellaceae</taxon>
        <taxon>Colletotrichum</taxon>
        <taxon>Colletotrichum spaethianum species complex</taxon>
    </lineage>
</organism>
<dbReference type="Proteomes" id="UP000076552">
    <property type="component" value="Unassembled WGS sequence"/>
</dbReference>
<accession>A0A161YEU6</accession>
<protein>
    <submittedName>
        <fullName evidence="1">Uncharacterized protein</fullName>
    </submittedName>
</protein>
<reference evidence="1 2" key="1">
    <citation type="submission" date="2015-06" db="EMBL/GenBank/DDBJ databases">
        <title>Survival trade-offs in plant roots during colonization by closely related pathogenic and mutualistic fungi.</title>
        <authorList>
            <person name="Hacquard S."/>
            <person name="Kracher B."/>
            <person name="Hiruma K."/>
            <person name="Weinman A."/>
            <person name="Muench P."/>
            <person name="Garrido Oter R."/>
            <person name="Ver Loren van Themaat E."/>
            <person name="Dallerey J.-F."/>
            <person name="Damm U."/>
            <person name="Henrissat B."/>
            <person name="Lespinet O."/>
            <person name="Thon M."/>
            <person name="Kemen E."/>
            <person name="McHardy A.C."/>
            <person name="Schulze-Lefert P."/>
            <person name="O'Connell R.J."/>
        </authorList>
    </citation>
    <scope>NUCLEOTIDE SEQUENCE [LARGE SCALE GENOMIC DNA]</scope>
    <source>
        <strain evidence="1 2">0861</strain>
    </source>
</reference>
<evidence type="ECO:0000313" key="1">
    <source>
        <dbReference type="EMBL" id="KZL71037.1"/>
    </source>
</evidence>
<dbReference type="STRING" id="708197.A0A161YEU6"/>
<name>A0A161YEU6_9PEZI</name>
<dbReference type="AlphaFoldDB" id="A0A161YEU6"/>
<proteinExistence type="predicted"/>
<sequence>MVKAIGFMANLAGTFMPSDLVIDEGIPDRVIPETWVTIVAGAGGKLRNAGGDYPHVAIWDDYGTKIGTRWMSPGDKVEQGGETTMKIPNKNSEQLADPHYVMLSHDVDATCIAMVQVSNGRLSAAFYGDTGAKCGHSWYYSQRRVNGLNINTKCVWLDADHSGRGFNARALSFHTRDLIPSFDKLELYNREPRYICCSTPRYSHWKHLLPNGEIVFFDPPLKYKNDSLNEEMEGTNENPDDAVDRVQYDKEVWRKQGEPEKYYRRNNRIPSTRLAKRQGSNVDPEHLVLTELPGQTAREICEDPNSVGYDIVSFVDMKYCDLSERKLYDLCNSAITTNCFDANSTSFVGNDARLARDESSVAGGPKKAYTSRDLWK</sequence>
<dbReference type="EMBL" id="LFIV01000079">
    <property type="protein sequence ID" value="KZL71037.1"/>
    <property type="molecule type" value="Genomic_DNA"/>
</dbReference>
<evidence type="ECO:0000313" key="2">
    <source>
        <dbReference type="Proteomes" id="UP000076552"/>
    </source>
</evidence>